<evidence type="ECO:0008006" key="5">
    <source>
        <dbReference type="Google" id="ProtNLM"/>
    </source>
</evidence>
<feature type="transmembrane region" description="Helical" evidence="2">
    <location>
        <begin position="219"/>
        <end position="252"/>
    </location>
</feature>
<feature type="transmembrane region" description="Helical" evidence="2">
    <location>
        <begin position="166"/>
        <end position="188"/>
    </location>
</feature>
<protein>
    <recommendedName>
        <fullName evidence="5">YfhO family protein</fullName>
    </recommendedName>
</protein>
<keyword evidence="2" id="KW-1133">Transmembrane helix</keyword>
<feature type="region of interest" description="Disordered" evidence="1">
    <location>
        <begin position="1"/>
        <end position="23"/>
    </location>
</feature>
<gene>
    <name evidence="3" type="ORF">FQY79_06160</name>
</gene>
<reference evidence="3 4" key="1">
    <citation type="submission" date="2019-07" db="EMBL/GenBank/DDBJ databases">
        <title>Luteimonas sp. YD-1 nov., isolated from acidic soil.</title>
        <authorList>
            <person name="Zhou J."/>
        </authorList>
    </citation>
    <scope>NUCLEOTIDE SEQUENCE [LARGE SCALE GENOMIC DNA]</scope>
    <source>
        <strain evidence="3 4">YD-1</strain>
    </source>
</reference>
<dbReference type="RefSeq" id="WP_146311733.1">
    <property type="nucleotide sequence ID" value="NZ_VOHE01000002.1"/>
</dbReference>
<feature type="transmembrane region" description="Helical" evidence="2">
    <location>
        <begin position="354"/>
        <end position="376"/>
    </location>
</feature>
<feature type="transmembrane region" description="Helical" evidence="2">
    <location>
        <begin position="264"/>
        <end position="283"/>
    </location>
</feature>
<dbReference type="Proteomes" id="UP000315949">
    <property type="component" value="Unassembled WGS sequence"/>
</dbReference>
<feature type="transmembrane region" description="Helical" evidence="2">
    <location>
        <begin position="327"/>
        <end position="347"/>
    </location>
</feature>
<evidence type="ECO:0000256" key="1">
    <source>
        <dbReference type="SAM" id="MobiDB-lite"/>
    </source>
</evidence>
<feature type="transmembrane region" description="Helical" evidence="2">
    <location>
        <begin position="109"/>
        <end position="133"/>
    </location>
</feature>
<dbReference type="AlphaFoldDB" id="A0A5C5U4A5"/>
<keyword evidence="2" id="KW-0812">Transmembrane</keyword>
<comment type="caution">
    <text evidence="3">The sequence shown here is derived from an EMBL/GenBank/DDBJ whole genome shotgun (WGS) entry which is preliminary data.</text>
</comment>
<feature type="transmembrane region" description="Helical" evidence="2">
    <location>
        <begin position="421"/>
        <end position="442"/>
    </location>
</feature>
<evidence type="ECO:0000313" key="4">
    <source>
        <dbReference type="Proteomes" id="UP000315949"/>
    </source>
</evidence>
<dbReference type="EMBL" id="VOHE01000002">
    <property type="protein sequence ID" value="TWT20877.1"/>
    <property type="molecule type" value="Genomic_DNA"/>
</dbReference>
<keyword evidence="4" id="KW-1185">Reference proteome</keyword>
<feature type="transmembrane region" description="Helical" evidence="2">
    <location>
        <begin position="31"/>
        <end position="49"/>
    </location>
</feature>
<name>A0A5C5U4A5_9GAMM</name>
<evidence type="ECO:0000313" key="3">
    <source>
        <dbReference type="EMBL" id="TWT20877.1"/>
    </source>
</evidence>
<feature type="transmembrane region" description="Helical" evidence="2">
    <location>
        <begin position="814"/>
        <end position="836"/>
    </location>
</feature>
<feature type="transmembrane region" description="Helical" evidence="2">
    <location>
        <begin position="139"/>
        <end position="159"/>
    </location>
</feature>
<proteinExistence type="predicted"/>
<feature type="transmembrane region" description="Helical" evidence="2">
    <location>
        <begin position="388"/>
        <end position="409"/>
    </location>
</feature>
<keyword evidence="2" id="KW-0472">Membrane</keyword>
<organism evidence="3 4">
    <name type="scientific">Luteimonas wenzhouensis</name>
    <dbReference type="NCBI Taxonomy" id="2599615"/>
    <lineage>
        <taxon>Bacteria</taxon>
        <taxon>Pseudomonadati</taxon>
        <taxon>Pseudomonadota</taxon>
        <taxon>Gammaproteobacteria</taxon>
        <taxon>Lysobacterales</taxon>
        <taxon>Lysobacteraceae</taxon>
        <taxon>Luteimonas</taxon>
    </lineage>
</organism>
<sequence length="852" mass="93167">MSDARHISLTQPWRHDPTAGTRGGAMRSRPVLFIAYLLLAFGIMGANPFRGESITPLDVLVKQHAFSWADEGQPARHGERSDVLNGLLPYWINAREQIRSGHFPKWNDIAAGGVTFLVPTYSMFTPAFAVFAVAPTPALGFHLAIVLNLAIAGFGMHLFLRRHVRLPAAICGAATFMVCGFHAAWLYWPHVHTSIWAPWLLLAVDGCTRSPGMRSAVGLGLATAMVILGGFPFVTEVILCAGGLYFLVSWRLRHPHAASGPSPLPWYVLGSAFGFLATLPLLLELHGWLQQFDLGYREGRGSYLRAGHMTRLLPPWAYQHKRVEQTMYVGLLLTLAAAASVLLMAIRPRATPRLALFAALLLVLVGGLVFGLWPMWLVGWFPGMSFNSWSRAIGVLDIAIILLGVTLVDRAWRRAAGTGALWIRILVLLLVGAQIAEITHFFRRYNGPAPASYFYPEPPAVSYVRSRAGPFDYVITDRAFDISGEIGAFGLRDWYAHQLRTPAHKRLLDDLVERHRVSHTASRFPAKAIDTAAQALADLNVRYIVVDHPDDLTRGPARENPPSRTPLPPQPGDAWVQHFDVAETDLPVRAISVRLATYAERSLKGVVALVLSDGSGNVLGRSAIDARTVKDNALAEFHFPEPVVLQPGNYRFALAYRPLEAPARHLTAWSVPVAADETDQSLFVGTRPFPGSLEYVLHVGDSTIGHYRRVFMAAGISVFENTRAPRGPYFLRGLAHDADPAAGSQVSIVDYAADAYTLRYEGTRSGFVVVPASLGRGWQVAVNGTAVAPSYKHGLLPAIPVDGPSQIVFEYRPWQPPLLLVWLGSLCGLLGSMALLGRHQSKARARGVGPAP</sequence>
<accession>A0A5C5U4A5</accession>
<dbReference type="OrthoDB" id="5943571at2"/>
<evidence type="ECO:0000256" key="2">
    <source>
        <dbReference type="SAM" id="Phobius"/>
    </source>
</evidence>